<evidence type="ECO:0008006" key="2">
    <source>
        <dbReference type="Google" id="ProtNLM"/>
    </source>
</evidence>
<protein>
    <recommendedName>
        <fullName evidence="2">Recombination endonuclease VII</fullName>
    </recommendedName>
</protein>
<dbReference type="InterPro" id="IPR044925">
    <property type="entry name" value="His-Me_finger_sf"/>
</dbReference>
<sequence>MGEKIKICSKCKQNKFISDFGVQNDRKSGRRSACKDCDAITQKKRRKENPDKYIKATRRWQLQNPDKVRNAKLIRTFGITLEQYNEMFNEQNGCCVICGKHQSELKLSLAVDHNHDGGNIRQLLCNHCNLILGLVQDNISLLEEFIKYVKKHKDI</sequence>
<dbReference type="Gene3D" id="3.40.1800.10">
    <property type="entry name" value="His-Me finger endonucleases"/>
    <property type="match status" value="1"/>
</dbReference>
<organism evidence="1">
    <name type="scientific">marine sediment metagenome</name>
    <dbReference type="NCBI Taxonomy" id="412755"/>
    <lineage>
        <taxon>unclassified sequences</taxon>
        <taxon>metagenomes</taxon>
        <taxon>ecological metagenomes</taxon>
    </lineage>
</organism>
<comment type="caution">
    <text evidence="1">The sequence shown here is derived from an EMBL/GenBank/DDBJ whole genome shotgun (WGS) entry which is preliminary data.</text>
</comment>
<name>X0ZHY1_9ZZZZ</name>
<gene>
    <name evidence="1" type="ORF">S01H1_80470</name>
</gene>
<dbReference type="Pfam" id="PF02945">
    <property type="entry name" value="Endonuclease_7"/>
    <property type="match status" value="1"/>
</dbReference>
<dbReference type="SUPFAM" id="SSF54060">
    <property type="entry name" value="His-Me finger endonucleases"/>
    <property type="match status" value="1"/>
</dbReference>
<evidence type="ECO:0000313" key="1">
    <source>
        <dbReference type="EMBL" id="GAG47941.1"/>
    </source>
</evidence>
<dbReference type="EMBL" id="BARS01054345">
    <property type="protein sequence ID" value="GAG47941.1"/>
    <property type="molecule type" value="Genomic_DNA"/>
</dbReference>
<proteinExistence type="predicted"/>
<reference evidence="1" key="1">
    <citation type="journal article" date="2014" name="Front. Microbiol.">
        <title>High frequency of phylogenetically diverse reductive dehalogenase-homologous genes in deep subseafloor sedimentary metagenomes.</title>
        <authorList>
            <person name="Kawai M."/>
            <person name="Futagami T."/>
            <person name="Toyoda A."/>
            <person name="Takaki Y."/>
            <person name="Nishi S."/>
            <person name="Hori S."/>
            <person name="Arai W."/>
            <person name="Tsubouchi T."/>
            <person name="Morono Y."/>
            <person name="Uchiyama I."/>
            <person name="Ito T."/>
            <person name="Fujiyama A."/>
            <person name="Inagaki F."/>
            <person name="Takami H."/>
        </authorList>
    </citation>
    <scope>NUCLEOTIDE SEQUENCE</scope>
    <source>
        <strain evidence="1">Expedition CK06-06</strain>
    </source>
</reference>
<dbReference type="InterPro" id="IPR004211">
    <property type="entry name" value="Endonuclease_7"/>
</dbReference>
<dbReference type="InterPro" id="IPR038563">
    <property type="entry name" value="Endonuclease_7_sf"/>
</dbReference>
<dbReference type="AlphaFoldDB" id="X0ZHY1"/>
<accession>X0ZHY1</accession>